<dbReference type="InterPro" id="IPR032675">
    <property type="entry name" value="LRR_dom_sf"/>
</dbReference>
<dbReference type="Pfam" id="PF12937">
    <property type="entry name" value="F-box-like"/>
    <property type="match status" value="1"/>
</dbReference>
<proteinExistence type="predicted"/>
<keyword evidence="3" id="KW-1185">Reference proteome</keyword>
<dbReference type="Gramene" id="Psat3g113600.1">
    <property type="protein sequence ID" value="Psat3g113600.1.cds"/>
    <property type="gene ID" value="Psat3g113600"/>
</dbReference>
<dbReference type="PANTHER" id="PTHR38926">
    <property type="entry name" value="F-BOX DOMAIN CONTAINING PROTEIN, EXPRESSED"/>
    <property type="match status" value="1"/>
</dbReference>
<dbReference type="Gramene" id="Psat03G0373900-T1">
    <property type="protein sequence ID" value="KAI5428859.1"/>
    <property type="gene ID" value="KIW84_033739"/>
</dbReference>
<gene>
    <name evidence="2" type="ORF">KIW84_033739</name>
</gene>
<organism evidence="2 3">
    <name type="scientific">Pisum sativum</name>
    <name type="common">Garden pea</name>
    <name type="synonym">Lathyrus oleraceus</name>
    <dbReference type="NCBI Taxonomy" id="3888"/>
    <lineage>
        <taxon>Eukaryota</taxon>
        <taxon>Viridiplantae</taxon>
        <taxon>Streptophyta</taxon>
        <taxon>Embryophyta</taxon>
        <taxon>Tracheophyta</taxon>
        <taxon>Spermatophyta</taxon>
        <taxon>Magnoliopsida</taxon>
        <taxon>eudicotyledons</taxon>
        <taxon>Gunneridae</taxon>
        <taxon>Pentapetalae</taxon>
        <taxon>rosids</taxon>
        <taxon>fabids</taxon>
        <taxon>Fabales</taxon>
        <taxon>Fabaceae</taxon>
        <taxon>Papilionoideae</taxon>
        <taxon>50 kb inversion clade</taxon>
        <taxon>NPAAA clade</taxon>
        <taxon>Hologalegina</taxon>
        <taxon>IRL clade</taxon>
        <taxon>Fabeae</taxon>
        <taxon>Lathyrus</taxon>
    </lineage>
</organism>
<dbReference type="InterPro" id="IPR036047">
    <property type="entry name" value="F-box-like_dom_sf"/>
</dbReference>
<dbReference type="PANTHER" id="PTHR38926:SF10">
    <property type="entry name" value="F-BOX DOMAIN-CONTAINING PROTEIN"/>
    <property type="match status" value="1"/>
</dbReference>
<dbReference type="AlphaFoldDB" id="A0A9D5B464"/>
<evidence type="ECO:0000313" key="3">
    <source>
        <dbReference type="Proteomes" id="UP001058974"/>
    </source>
</evidence>
<dbReference type="Proteomes" id="UP001058974">
    <property type="component" value="Chromosome 3"/>
</dbReference>
<dbReference type="Gene3D" id="3.80.10.10">
    <property type="entry name" value="Ribonuclease Inhibitor"/>
    <property type="match status" value="1"/>
</dbReference>
<evidence type="ECO:0000259" key="1">
    <source>
        <dbReference type="Pfam" id="PF12937"/>
    </source>
</evidence>
<name>A0A9D5B464_PEA</name>
<dbReference type="Gene3D" id="1.20.1280.50">
    <property type="match status" value="1"/>
</dbReference>
<dbReference type="SUPFAM" id="SSF52047">
    <property type="entry name" value="RNI-like"/>
    <property type="match status" value="1"/>
</dbReference>
<evidence type="ECO:0000313" key="2">
    <source>
        <dbReference type="EMBL" id="KAI5428859.1"/>
    </source>
</evidence>
<sequence>MKNNKSDNNYSNDYLFYEILVRIFTALHVADLAKASMVCKAWNVASRAPVLWKTLDLNELGMDVPLRLYAWFGEHSSKKMTQILKYASSLGGENISCLIFNYYVYLTDEHLISIAERTPNLKRVVLPITGNISKIGIEIAMRSWGGIESITVTEMFNNANFLNAVGKYCKNIVSLKFTCLFEQYHAEAIVNYTPNLRTLSIRHFLVSMRGLCHVLNSLEHLEVVNLCHCLITDLLEGSFQDYSIEDLRERVDFSCELIICKENSCLRCTNRLRNDRGRPSYENMEDIWREDEIESLAH</sequence>
<feature type="domain" description="F-box" evidence="1">
    <location>
        <begin position="18"/>
        <end position="57"/>
    </location>
</feature>
<accession>A0A9D5B464</accession>
<comment type="caution">
    <text evidence="2">The sequence shown here is derived from an EMBL/GenBank/DDBJ whole genome shotgun (WGS) entry which is preliminary data.</text>
</comment>
<dbReference type="SUPFAM" id="SSF81383">
    <property type="entry name" value="F-box domain"/>
    <property type="match status" value="1"/>
</dbReference>
<dbReference type="Gramene" id="PSAT_LOCUS12469_t1">
    <property type="protein sequence ID" value="CAL5192592.1"/>
    <property type="gene ID" value="PSAT_LOCUS12469"/>
</dbReference>
<protein>
    <recommendedName>
        <fullName evidence="1">F-box domain-containing protein</fullName>
    </recommendedName>
</protein>
<dbReference type="OrthoDB" id="1390446at2759"/>
<dbReference type="EMBL" id="JAMSHJ010000003">
    <property type="protein sequence ID" value="KAI5428859.1"/>
    <property type="molecule type" value="Genomic_DNA"/>
</dbReference>
<dbReference type="InterPro" id="IPR001810">
    <property type="entry name" value="F-box_dom"/>
</dbReference>
<reference evidence="2 3" key="1">
    <citation type="journal article" date="2022" name="Nat. Genet.">
        <title>Improved pea reference genome and pan-genome highlight genomic features and evolutionary characteristics.</title>
        <authorList>
            <person name="Yang T."/>
            <person name="Liu R."/>
            <person name="Luo Y."/>
            <person name="Hu S."/>
            <person name="Wang D."/>
            <person name="Wang C."/>
            <person name="Pandey M.K."/>
            <person name="Ge S."/>
            <person name="Xu Q."/>
            <person name="Li N."/>
            <person name="Li G."/>
            <person name="Huang Y."/>
            <person name="Saxena R.K."/>
            <person name="Ji Y."/>
            <person name="Li M."/>
            <person name="Yan X."/>
            <person name="He Y."/>
            <person name="Liu Y."/>
            <person name="Wang X."/>
            <person name="Xiang C."/>
            <person name="Varshney R.K."/>
            <person name="Ding H."/>
            <person name="Gao S."/>
            <person name="Zong X."/>
        </authorList>
    </citation>
    <scope>NUCLEOTIDE SEQUENCE [LARGE SCALE GENOMIC DNA]</scope>
    <source>
        <strain evidence="2 3">cv. Zhongwan 6</strain>
    </source>
</reference>